<dbReference type="PANTHER" id="PTHR45641:SF19">
    <property type="entry name" value="NEPHROCYSTIN-3"/>
    <property type="match status" value="1"/>
</dbReference>
<dbReference type="EMBL" id="CAICTM010002391">
    <property type="protein sequence ID" value="CAB9529057.1"/>
    <property type="molecule type" value="Genomic_DNA"/>
</dbReference>
<name>A0A9N8EVQ9_9STRA</name>
<dbReference type="SMART" id="SM00028">
    <property type="entry name" value="TPR"/>
    <property type="match status" value="2"/>
</dbReference>
<dbReference type="Proteomes" id="UP001153069">
    <property type="component" value="Unassembled WGS sequence"/>
</dbReference>
<keyword evidence="2 3" id="KW-0802">TPR repeat</keyword>
<evidence type="ECO:0000256" key="1">
    <source>
        <dbReference type="ARBA" id="ARBA00022737"/>
    </source>
</evidence>
<dbReference type="Pfam" id="PF13424">
    <property type="entry name" value="TPR_12"/>
    <property type="match status" value="2"/>
</dbReference>
<keyword evidence="5" id="KW-1185">Reference proteome</keyword>
<sequence>MGDYEGALANSKEAIAIQEPLLGKNHPDVATTYYNIAALLDDMGDYEGALTKYKECLAIFESALGALSKYKETLAIQEAVLDKDHPDVACSYNNIGSAVQHMGDYDSALSNHKKALAQY</sequence>
<dbReference type="InterPro" id="IPR019734">
    <property type="entry name" value="TPR_rpt"/>
</dbReference>
<proteinExistence type="predicted"/>
<evidence type="ECO:0000313" key="5">
    <source>
        <dbReference type="Proteomes" id="UP001153069"/>
    </source>
</evidence>
<dbReference type="PROSITE" id="PS50005">
    <property type="entry name" value="TPR"/>
    <property type="match status" value="1"/>
</dbReference>
<dbReference type="Gene3D" id="1.25.40.10">
    <property type="entry name" value="Tetratricopeptide repeat domain"/>
    <property type="match status" value="2"/>
</dbReference>
<dbReference type="PANTHER" id="PTHR45641">
    <property type="entry name" value="TETRATRICOPEPTIDE REPEAT PROTEIN (AFU_ORTHOLOGUE AFUA_6G03870)"/>
    <property type="match status" value="1"/>
</dbReference>
<gene>
    <name evidence="4" type="ORF">SEMRO_2393_G325860.1</name>
</gene>
<dbReference type="OrthoDB" id="47749at2759"/>
<keyword evidence="1" id="KW-0677">Repeat</keyword>
<evidence type="ECO:0000313" key="4">
    <source>
        <dbReference type="EMBL" id="CAB9529057.1"/>
    </source>
</evidence>
<reference evidence="4" key="1">
    <citation type="submission" date="2020-06" db="EMBL/GenBank/DDBJ databases">
        <authorList>
            <consortium name="Plant Systems Biology data submission"/>
        </authorList>
    </citation>
    <scope>NUCLEOTIDE SEQUENCE</scope>
    <source>
        <strain evidence="4">D6</strain>
    </source>
</reference>
<evidence type="ECO:0000256" key="3">
    <source>
        <dbReference type="PROSITE-ProRule" id="PRU00339"/>
    </source>
</evidence>
<feature type="repeat" description="TPR" evidence="3">
    <location>
        <begin position="30"/>
        <end position="63"/>
    </location>
</feature>
<accession>A0A9N8EVQ9</accession>
<dbReference type="AlphaFoldDB" id="A0A9N8EVQ9"/>
<protein>
    <submittedName>
        <fullName evidence="4">Tetratricopeptide repeat protein</fullName>
    </submittedName>
</protein>
<evidence type="ECO:0000256" key="2">
    <source>
        <dbReference type="ARBA" id="ARBA00022803"/>
    </source>
</evidence>
<dbReference type="PROSITE" id="PS50293">
    <property type="entry name" value="TPR_REGION"/>
    <property type="match status" value="1"/>
</dbReference>
<dbReference type="SUPFAM" id="SSF48452">
    <property type="entry name" value="TPR-like"/>
    <property type="match status" value="1"/>
</dbReference>
<comment type="caution">
    <text evidence="4">The sequence shown here is derived from an EMBL/GenBank/DDBJ whole genome shotgun (WGS) entry which is preliminary data.</text>
</comment>
<organism evidence="4 5">
    <name type="scientific">Seminavis robusta</name>
    <dbReference type="NCBI Taxonomy" id="568900"/>
    <lineage>
        <taxon>Eukaryota</taxon>
        <taxon>Sar</taxon>
        <taxon>Stramenopiles</taxon>
        <taxon>Ochrophyta</taxon>
        <taxon>Bacillariophyta</taxon>
        <taxon>Bacillariophyceae</taxon>
        <taxon>Bacillariophycidae</taxon>
        <taxon>Naviculales</taxon>
        <taxon>Naviculaceae</taxon>
        <taxon>Seminavis</taxon>
    </lineage>
</organism>
<dbReference type="InterPro" id="IPR011990">
    <property type="entry name" value="TPR-like_helical_dom_sf"/>
</dbReference>